<dbReference type="CDD" id="cd15707">
    <property type="entry name" value="ePHD_RNO"/>
    <property type="match status" value="1"/>
</dbReference>
<dbReference type="PROSITE" id="PS51805">
    <property type="entry name" value="EPHD"/>
    <property type="match status" value="1"/>
</dbReference>
<dbReference type="GO" id="GO:0008270">
    <property type="term" value="F:zinc ion binding"/>
    <property type="evidence" value="ECO:0007669"/>
    <property type="project" value="UniProtKB-KW"/>
</dbReference>
<proteinExistence type="inferred from homology"/>
<protein>
    <recommendedName>
        <fullName evidence="7">PHD finger protein rhinoceros</fullName>
    </recommendedName>
</protein>
<keyword evidence="4" id="KW-0862">Zinc</keyword>
<feature type="non-terminal residue" evidence="11">
    <location>
        <position position="473"/>
    </location>
</feature>
<evidence type="ECO:0000259" key="10">
    <source>
        <dbReference type="PROSITE" id="PS51805"/>
    </source>
</evidence>
<evidence type="ECO:0000256" key="5">
    <source>
        <dbReference type="ARBA" id="ARBA00038371"/>
    </source>
</evidence>
<evidence type="ECO:0000256" key="6">
    <source>
        <dbReference type="ARBA" id="ARBA00055261"/>
    </source>
</evidence>
<dbReference type="HOGENOM" id="CLU_033303_0_0_1"/>
<dbReference type="Pfam" id="PF13832">
    <property type="entry name" value="zf-HC5HC2H_2"/>
    <property type="match status" value="1"/>
</dbReference>
<dbReference type="SUPFAM" id="SSF57903">
    <property type="entry name" value="FYVE/PHD zinc finger"/>
    <property type="match status" value="1"/>
</dbReference>
<dbReference type="STRING" id="6669.E9HE23"/>
<dbReference type="PhylomeDB" id="E9HE23"/>
<evidence type="ECO:0000259" key="9">
    <source>
        <dbReference type="PROSITE" id="PS50016"/>
    </source>
</evidence>
<evidence type="ECO:0000256" key="4">
    <source>
        <dbReference type="ARBA" id="ARBA00022833"/>
    </source>
</evidence>
<dbReference type="Pfam" id="PF10513">
    <property type="entry name" value="EPL1"/>
    <property type="match status" value="1"/>
</dbReference>
<keyword evidence="2" id="KW-0677">Repeat</keyword>
<dbReference type="CDD" id="cd15573">
    <property type="entry name" value="PHD_JADE"/>
    <property type="match status" value="1"/>
</dbReference>
<evidence type="ECO:0000313" key="11">
    <source>
        <dbReference type="EMBL" id="EFX70030.1"/>
    </source>
</evidence>
<keyword evidence="3 8" id="KW-0863">Zinc-finger</keyword>
<evidence type="ECO:0000256" key="2">
    <source>
        <dbReference type="ARBA" id="ARBA00022737"/>
    </source>
</evidence>
<dbReference type="SMART" id="SM00249">
    <property type="entry name" value="PHD"/>
    <property type="match status" value="2"/>
</dbReference>
<dbReference type="FunFam" id="3.30.40.10:FF:000030">
    <property type="entry name" value="Protein Jade-1 isoform 1"/>
    <property type="match status" value="1"/>
</dbReference>
<dbReference type="eggNOG" id="KOG0954">
    <property type="taxonomic scope" value="Eukaryota"/>
</dbReference>
<feature type="non-terminal residue" evidence="11">
    <location>
        <position position="1"/>
    </location>
</feature>
<dbReference type="OrthoDB" id="20839at2759"/>
<gene>
    <name evidence="11" type="ORF">DAPPUDRAFT_30453</name>
</gene>
<keyword evidence="1" id="KW-0479">Metal-binding</keyword>
<dbReference type="InParanoid" id="E9HE23"/>
<dbReference type="EMBL" id="GL732626">
    <property type="protein sequence ID" value="EFX70030.1"/>
    <property type="molecule type" value="Genomic_DNA"/>
</dbReference>
<dbReference type="InterPro" id="IPR019786">
    <property type="entry name" value="Zinc_finger_PHD-type_CS"/>
</dbReference>
<dbReference type="AlphaFoldDB" id="E9HE23"/>
<dbReference type="InterPro" id="IPR019542">
    <property type="entry name" value="Enhancer_polycomb-like_N"/>
</dbReference>
<dbReference type="InterPro" id="IPR034732">
    <property type="entry name" value="EPHD"/>
</dbReference>
<comment type="function">
    <text evidence="6">May function as a negative regulator of the EGFR/Ras/MAPK signaling pathway during eye development.</text>
</comment>
<dbReference type="FunFam" id="3.30.40.10:FF:000004">
    <property type="entry name" value="Jade family PHD finger 2"/>
    <property type="match status" value="1"/>
</dbReference>
<dbReference type="Pfam" id="PF13831">
    <property type="entry name" value="PHD_2"/>
    <property type="match status" value="1"/>
</dbReference>
<dbReference type="PANTHER" id="PTHR13793:SF160">
    <property type="entry name" value="PHD FINGER PROTEIN RHINOCEROS"/>
    <property type="match status" value="1"/>
</dbReference>
<organism evidence="11 12">
    <name type="scientific">Daphnia pulex</name>
    <name type="common">Water flea</name>
    <dbReference type="NCBI Taxonomy" id="6669"/>
    <lineage>
        <taxon>Eukaryota</taxon>
        <taxon>Metazoa</taxon>
        <taxon>Ecdysozoa</taxon>
        <taxon>Arthropoda</taxon>
        <taxon>Crustacea</taxon>
        <taxon>Branchiopoda</taxon>
        <taxon>Diplostraca</taxon>
        <taxon>Cladocera</taxon>
        <taxon>Anomopoda</taxon>
        <taxon>Daphniidae</taxon>
        <taxon>Daphnia</taxon>
    </lineage>
</organism>
<dbReference type="Gene3D" id="3.30.40.10">
    <property type="entry name" value="Zinc/RING finger domain, C3HC4 (zinc finger)"/>
    <property type="match status" value="2"/>
</dbReference>
<name>E9HE23_DAPPU</name>
<dbReference type="InterPro" id="IPR001965">
    <property type="entry name" value="Znf_PHD"/>
</dbReference>
<dbReference type="InterPro" id="IPR050701">
    <property type="entry name" value="Histone_Mod_Regulator"/>
</dbReference>
<feature type="domain" description="PHD-type" evidence="9">
    <location>
        <begin position="160"/>
        <end position="210"/>
    </location>
</feature>
<dbReference type="PROSITE" id="PS01359">
    <property type="entry name" value="ZF_PHD_1"/>
    <property type="match status" value="1"/>
</dbReference>
<dbReference type="InterPro" id="IPR019787">
    <property type="entry name" value="Znf_PHD-finger"/>
</dbReference>
<evidence type="ECO:0000256" key="8">
    <source>
        <dbReference type="PROSITE-ProRule" id="PRU00146"/>
    </source>
</evidence>
<dbReference type="PROSITE" id="PS50016">
    <property type="entry name" value="ZF_PHD_2"/>
    <property type="match status" value="1"/>
</dbReference>
<dbReference type="InterPro" id="IPR013083">
    <property type="entry name" value="Znf_RING/FYVE/PHD"/>
</dbReference>
<feature type="domain" description="PHD-type" evidence="10">
    <location>
        <begin position="212"/>
        <end position="329"/>
    </location>
</feature>
<reference evidence="11 12" key="1">
    <citation type="journal article" date="2011" name="Science">
        <title>The ecoresponsive genome of Daphnia pulex.</title>
        <authorList>
            <person name="Colbourne J.K."/>
            <person name="Pfrender M.E."/>
            <person name="Gilbert D."/>
            <person name="Thomas W.K."/>
            <person name="Tucker A."/>
            <person name="Oakley T.H."/>
            <person name="Tokishita S."/>
            <person name="Aerts A."/>
            <person name="Arnold G.J."/>
            <person name="Basu M.K."/>
            <person name="Bauer D.J."/>
            <person name="Caceres C.E."/>
            <person name="Carmel L."/>
            <person name="Casola C."/>
            <person name="Choi J.H."/>
            <person name="Detter J.C."/>
            <person name="Dong Q."/>
            <person name="Dusheyko S."/>
            <person name="Eads B.D."/>
            <person name="Frohlich T."/>
            <person name="Geiler-Samerotte K.A."/>
            <person name="Gerlach D."/>
            <person name="Hatcher P."/>
            <person name="Jogdeo S."/>
            <person name="Krijgsveld J."/>
            <person name="Kriventseva E.V."/>
            <person name="Kultz D."/>
            <person name="Laforsch C."/>
            <person name="Lindquist E."/>
            <person name="Lopez J."/>
            <person name="Manak J.R."/>
            <person name="Muller J."/>
            <person name="Pangilinan J."/>
            <person name="Patwardhan R.P."/>
            <person name="Pitluck S."/>
            <person name="Pritham E.J."/>
            <person name="Rechtsteiner A."/>
            <person name="Rho M."/>
            <person name="Rogozin I.B."/>
            <person name="Sakarya O."/>
            <person name="Salamov A."/>
            <person name="Schaack S."/>
            <person name="Shapiro H."/>
            <person name="Shiga Y."/>
            <person name="Skalitzky C."/>
            <person name="Smith Z."/>
            <person name="Souvorov A."/>
            <person name="Sung W."/>
            <person name="Tang Z."/>
            <person name="Tsuchiya D."/>
            <person name="Tu H."/>
            <person name="Vos H."/>
            <person name="Wang M."/>
            <person name="Wolf Y.I."/>
            <person name="Yamagata H."/>
            <person name="Yamada T."/>
            <person name="Ye Y."/>
            <person name="Shaw J.R."/>
            <person name="Andrews J."/>
            <person name="Crease T.J."/>
            <person name="Tang H."/>
            <person name="Lucas S.M."/>
            <person name="Robertson H.M."/>
            <person name="Bork P."/>
            <person name="Koonin E.V."/>
            <person name="Zdobnov E.M."/>
            <person name="Grigoriev I.V."/>
            <person name="Lynch M."/>
            <person name="Boore J.L."/>
        </authorList>
    </citation>
    <scope>NUCLEOTIDE SEQUENCE [LARGE SCALE GENOMIC DNA]</scope>
</reference>
<evidence type="ECO:0000256" key="7">
    <source>
        <dbReference type="ARBA" id="ARBA00068706"/>
    </source>
</evidence>
<evidence type="ECO:0000313" key="12">
    <source>
        <dbReference type="Proteomes" id="UP000000305"/>
    </source>
</evidence>
<keyword evidence="12" id="KW-1185">Reference proteome</keyword>
<dbReference type="OMA" id="CYMVEKR"/>
<comment type="similarity">
    <text evidence="5">Belongs to the JADE family.</text>
</comment>
<sequence>QLFRKDLISAMKLPDSEPLGTEDYWSLSDPWRQEWERGVQVPVSPDSLPIPRVVCLPNAHAPERTHDFKLVTHDDFYSPDIHQLTSAPARSQQACAYDMDDLDLAWLNRVNAQRNAIAGSSKISELSFEQTMEELERQSWANMQTLLKTEEFLGIEYDENVICDVCRGPDSEEGNEMVFCDRCNICVHQACYGILSIPPGPWLCKPCSLGLRPPCQLCPNQGGALKATRGGSTWAHVACALWIPEVSIGCVEKMEPITKISSIPPSRWSLNCVLCKEKSGACIQCSVKSCKTAYHVTCGFRHSLEMKAIVEDEHSEDGVKLRSYCQKHSMVKKNTGGVCGSHTEGEFYDVILIAAFFRLQLIESEFFKHASISETSRTLDLDLDVVDQIFHFWILKRKSNRDRPLLPPKTTETERLSQQQQQDMERMKLFVQLRQDLERVRNLCYMVSRREKLSRSYFRLREQTFHKQVAVLS</sequence>
<dbReference type="Proteomes" id="UP000000305">
    <property type="component" value="Unassembled WGS sequence"/>
</dbReference>
<evidence type="ECO:0000256" key="1">
    <source>
        <dbReference type="ARBA" id="ARBA00022723"/>
    </source>
</evidence>
<dbReference type="PANTHER" id="PTHR13793">
    <property type="entry name" value="PHD FINGER PROTEINS"/>
    <property type="match status" value="1"/>
</dbReference>
<dbReference type="GO" id="GO:0006357">
    <property type="term" value="P:regulation of transcription by RNA polymerase II"/>
    <property type="evidence" value="ECO:0000318"/>
    <property type="project" value="GO_Central"/>
</dbReference>
<dbReference type="KEGG" id="dpx:DAPPUDRAFT_30453"/>
<evidence type="ECO:0000256" key="3">
    <source>
        <dbReference type="ARBA" id="ARBA00022771"/>
    </source>
</evidence>
<accession>E9HE23</accession>
<dbReference type="InterPro" id="IPR011011">
    <property type="entry name" value="Znf_FYVE_PHD"/>
</dbReference>